<dbReference type="GO" id="GO:0004674">
    <property type="term" value="F:protein serine/threonine kinase activity"/>
    <property type="evidence" value="ECO:0007669"/>
    <property type="project" value="UniProtKB-KW"/>
</dbReference>
<sequence>MPQSMCASEENGQEDPHAAAARKFRHERLQRSMGGPLQNVGNQQFGASTSIQELEHLKTSSQKGLWTLLVHPHRGAAKDKEMDVKTKIMAHYDDQWTSMKDHALSLKPNECSLRLSGNIDMDPATQDMTIQNVYGFYQGRPDRAVVNVDSKLKLPKGTSMVFEFYINEKLYMDRVASMMGRRRRRFNRWKAKRAKTGVAGTLKSTFNLDDDYSALTKRPETFKVTFATIRCEPEGTEGRHVLIKDCVSRTGAIEVNTLILSVGDRGKSKDVHKFRIEGDTDSYIAKKIFDIGKGRGVEVTPATNKSVLSHDLFRLKRLAWFHKGFLKRASEKGLTELAEFSISEGFMILIQEDSVVDANNDANDDDAPDADSYLVEPLRTSSVVHKFTGTFGASRGTDKLTSTILAFNHYCMEDTACLLAFADLQGSRHGGGMVLFDPMTHTIKGTSGTGDHGPKGIRDTINDHTCNIFCKALELSSVDILHTALEDRITEEGGKDPDALVSHQSSDNN</sequence>
<keyword evidence="3 6" id="KW-0418">Kinase</keyword>
<keyword evidence="1" id="KW-0723">Serine/threonine-protein kinase</keyword>
<dbReference type="Proteomes" id="UP000620124">
    <property type="component" value="Unassembled WGS sequence"/>
</dbReference>
<dbReference type="GO" id="GO:0005524">
    <property type="term" value="F:ATP binding"/>
    <property type="evidence" value="ECO:0007669"/>
    <property type="project" value="InterPro"/>
</dbReference>
<proteinExistence type="predicted"/>
<evidence type="ECO:0000259" key="5">
    <source>
        <dbReference type="PROSITE" id="PS51158"/>
    </source>
</evidence>
<evidence type="ECO:0000256" key="3">
    <source>
        <dbReference type="ARBA" id="ARBA00022777"/>
    </source>
</evidence>
<evidence type="ECO:0000313" key="7">
    <source>
        <dbReference type="Proteomes" id="UP000620124"/>
    </source>
</evidence>
<feature type="domain" description="Alpha-type protein kinase" evidence="5">
    <location>
        <begin position="234"/>
        <end position="478"/>
    </location>
</feature>
<dbReference type="InterPro" id="IPR011009">
    <property type="entry name" value="Kinase-like_dom_sf"/>
</dbReference>
<evidence type="ECO:0000313" key="6">
    <source>
        <dbReference type="EMBL" id="KAF7368975.1"/>
    </source>
</evidence>
<dbReference type="InterPro" id="IPR004166">
    <property type="entry name" value="a-kinase_dom"/>
</dbReference>
<keyword evidence="2" id="KW-0808">Transferase</keyword>
<dbReference type="Gene3D" id="3.20.200.10">
    <property type="entry name" value="MHCK/EF2 kinase"/>
    <property type="match status" value="1"/>
</dbReference>
<dbReference type="AlphaFoldDB" id="A0A8H6Z466"/>
<reference evidence="6" key="1">
    <citation type="submission" date="2020-05" db="EMBL/GenBank/DDBJ databases">
        <title>Mycena genomes resolve the evolution of fungal bioluminescence.</title>
        <authorList>
            <person name="Tsai I.J."/>
        </authorList>
    </citation>
    <scope>NUCLEOTIDE SEQUENCE</scope>
    <source>
        <strain evidence="6">CCC161011</strain>
    </source>
</reference>
<evidence type="ECO:0000256" key="2">
    <source>
        <dbReference type="ARBA" id="ARBA00022679"/>
    </source>
</evidence>
<dbReference type="CDD" id="cd04515">
    <property type="entry name" value="Alpha_kinase"/>
    <property type="match status" value="1"/>
</dbReference>
<organism evidence="6 7">
    <name type="scientific">Mycena venus</name>
    <dbReference type="NCBI Taxonomy" id="2733690"/>
    <lineage>
        <taxon>Eukaryota</taxon>
        <taxon>Fungi</taxon>
        <taxon>Dikarya</taxon>
        <taxon>Basidiomycota</taxon>
        <taxon>Agaricomycotina</taxon>
        <taxon>Agaricomycetes</taxon>
        <taxon>Agaricomycetidae</taxon>
        <taxon>Agaricales</taxon>
        <taxon>Marasmiineae</taxon>
        <taxon>Mycenaceae</taxon>
        <taxon>Mycena</taxon>
    </lineage>
</organism>
<evidence type="ECO:0000256" key="1">
    <source>
        <dbReference type="ARBA" id="ARBA00022527"/>
    </source>
</evidence>
<evidence type="ECO:0000256" key="4">
    <source>
        <dbReference type="SAM" id="MobiDB-lite"/>
    </source>
</evidence>
<dbReference type="Pfam" id="PF02816">
    <property type="entry name" value="Alpha_kinase"/>
    <property type="match status" value="1"/>
</dbReference>
<protein>
    <submittedName>
        <fullName evidence="6">Atypical/Alpha protein kinase</fullName>
    </submittedName>
</protein>
<dbReference type="PROSITE" id="PS51158">
    <property type="entry name" value="ALPHA_KINASE"/>
    <property type="match status" value="1"/>
</dbReference>
<dbReference type="OrthoDB" id="301415at2759"/>
<feature type="region of interest" description="Disordered" evidence="4">
    <location>
        <begin position="1"/>
        <end position="20"/>
    </location>
</feature>
<keyword evidence="7" id="KW-1185">Reference proteome</keyword>
<name>A0A8H6Z466_9AGAR</name>
<dbReference type="EMBL" id="JACAZI010000002">
    <property type="protein sequence ID" value="KAF7368975.1"/>
    <property type="molecule type" value="Genomic_DNA"/>
</dbReference>
<accession>A0A8H6Z466</accession>
<comment type="caution">
    <text evidence="6">The sequence shown here is derived from an EMBL/GenBank/DDBJ whole genome shotgun (WGS) entry which is preliminary data.</text>
</comment>
<dbReference type="SUPFAM" id="SSF56112">
    <property type="entry name" value="Protein kinase-like (PK-like)"/>
    <property type="match status" value="1"/>
</dbReference>
<gene>
    <name evidence="6" type="ORF">MVEN_00223900</name>
</gene>